<proteinExistence type="predicted"/>
<gene>
    <name evidence="7" type="ORF">GCM10011612_05390</name>
</gene>
<organism evidence="7 8">
    <name type="scientific">Actinomyces gaoshouyii</name>
    <dbReference type="NCBI Taxonomy" id="1960083"/>
    <lineage>
        <taxon>Bacteria</taxon>
        <taxon>Bacillati</taxon>
        <taxon>Actinomycetota</taxon>
        <taxon>Actinomycetes</taxon>
        <taxon>Actinomycetales</taxon>
        <taxon>Actinomycetaceae</taxon>
        <taxon>Actinomyces</taxon>
    </lineage>
</organism>
<comment type="pathway">
    <text evidence="1">Amino-acid biosynthesis; L-asparagine biosynthesis; L-asparagine from L-aspartate (L-Gln route): step 1/1.</text>
</comment>
<name>A0A8H9LIE1_9ACTO</name>
<evidence type="ECO:0000313" key="7">
    <source>
        <dbReference type="EMBL" id="GGO96069.1"/>
    </source>
</evidence>
<dbReference type="EMBL" id="BMNJ01000002">
    <property type="protein sequence ID" value="GGO96069.1"/>
    <property type="molecule type" value="Genomic_DNA"/>
</dbReference>
<evidence type="ECO:0000313" key="8">
    <source>
        <dbReference type="Proteomes" id="UP000614239"/>
    </source>
</evidence>
<dbReference type="Pfam" id="PF00733">
    <property type="entry name" value="Asn_synthase"/>
    <property type="match status" value="1"/>
</dbReference>
<dbReference type="InterPro" id="IPR001962">
    <property type="entry name" value="Asn_synthase"/>
</dbReference>
<dbReference type="PANTHER" id="PTHR43284:SF1">
    <property type="entry name" value="ASPARAGINE SYNTHETASE"/>
    <property type="match status" value="1"/>
</dbReference>
<dbReference type="Proteomes" id="UP000614239">
    <property type="component" value="Unassembled WGS sequence"/>
</dbReference>
<accession>A0A8H9LIE1</accession>
<sequence>MAAPPGRADNVRVSGTDSTGAGSTAPEILLASPGWASQGGTHLWRPLRGQGPIPSDLPATAPASRAGQWTLIERDGEDLRLTTDRPRSHHLLFTRLDGRWIVSDDPRFLHERLPAGTWHRDRGAAEAFLHLGFTPGTSTLISGVHATPAASTTLLRADGAWKSRTWEEYRFAPSPISDGEEYAEAFTGAMDAAVSRLLDAVGERQLVVPLSGGLDSRLLAAWLTRLGAGRIATFTYGKADARETAISRQVAGALGLPWFSVGLDPAEIAGAWAGRDGARFRASTWGATSLPHPQDWYALERMRREGLVDGDAVFLPGHTIVGNMHDESLLSASPTRARVLSVIASHHAILQGRPRVHRRLEELRAAVLGAARELGVGAELAPRDAQRLIEWFNLRERQAKYINNSMKGYEAFGYDWALPMLDRELWDVWLRGSEGLTATRQWYAGFTTRVYAEATGRETALFAPAPARLPALPKRAILAGLRATRGDRALSRYRSVRTMLDHPMAFEAFSEPIPRLEQVSRMVLGASTLGLWTRLFLDGRWGPGLVPAD</sequence>
<keyword evidence="3" id="KW-0061">Asparagine biosynthesis</keyword>
<keyword evidence="8" id="KW-1185">Reference proteome</keyword>
<evidence type="ECO:0000256" key="2">
    <source>
        <dbReference type="ARBA" id="ARBA00012737"/>
    </source>
</evidence>
<protein>
    <recommendedName>
        <fullName evidence="2">asparagine synthase (glutamine-hydrolyzing)</fullName>
        <ecNumber evidence="2">6.3.5.4</ecNumber>
    </recommendedName>
</protein>
<dbReference type="Gene3D" id="3.40.50.620">
    <property type="entry name" value="HUPs"/>
    <property type="match status" value="1"/>
</dbReference>
<feature type="region of interest" description="Disordered" evidence="5">
    <location>
        <begin position="1"/>
        <end position="26"/>
    </location>
</feature>
<feature type="domain" description="Asparagine synthetase" evidence="6">
    <location>
        <begin position="189"/>
        <end position="271"/>
    </location>
</feature>
<evidence type="ECO:0000256" key="4">
    <source>
        <dbReference type="ARBA" id="ARBA00048741"/>
    </source>
</evidence>
<dbReference type="GO" id="GO:0004066">
    <property type="term" value="F:asparagine synthase (glutamine-hydrolyzing) activity"/>
    <property type="evidence" value="ECO:0007669"/>
    <property type="project" value="UniProtKB-EC"/>
</dbReference>
<dbReference type="InterPro" id="IPR051786">
    <property type="entry name" value="ASN_synthetase/amidase"/>
</dbReference>
<comment type="catalytic activity">
    <reaction evidence="4">
        <text>L-aspartate + L-glutamine + ATP + H2O = L-asparagine + L-glutamate + AMP + diphosphate + H(+)</text>
        <dbReference type="Rhea" id="RHEA:12228"/>
        <dbReference type="ChEBI" id="CHEBI:15377"/>
        <dbReference type="ChEBI" id="CHEBI:15378"/>
        <dbReference type="ChEBI" id="CHEBI:29985"/>
        <dbReference type="ChEBI" id="CHEBI:29991"/>
        <dbReference type="ChEBI" id="CHEBI:30616"/>
        <dbReference type="ChEBI" id="CHEBI:33019"/>
        <dbReference type="ChEBI" id="CHEBI:58048"/>
        <dbReference type="ChEBI" id="CHEBI:58359"/>
        <dbReference type="ChEBI" id="CHEBI:456215"/>
        <dbReference type="EC" id="6.3.5.4"/>
    </reaction>
</comment>
<reference evidence="7" key="1">
    <citation type="journal article" date="2014" name="Int. J. Syst. Evol. Microbiol.">
        <title>Complete genome sequence of Corynebacterium casei LMG S-19264T (=DSM 44701T), isolated from a smear-ripened cheese.</title>
        <authorList>
            <consortium name="US DOE Joint Genome Institute (JGI-PGF)"/>
            <person name="Walter F."/>
            <person name="Albersmeier A."/>
            <person name="Kalinowski J."/>
            <person name="Ruckert C."/>
        </authorList>
    </citation>
    <scope>NUCLEOTIDE SEQUENCE</scope>
    <source>
        <strain evidence="7">CGMCC 4.7372</strain>
    </source>
</reference>
<evidence type="ECO:0000256" key="1">
    <source>
        <dbReference type="ARBA" id="ARBA00005187"/>
    </source>
</evidence>
<keyword evidence="3" id="KW-0028">Amino-acid biosynthesis</keyword>
<dbReference type="InterPro" id="IPR014729">
    <property type="entry name" value="Rossmann-like_a/b/a_fold"/>
</dbReference>
<dbReference type="PANTHER" id="PTHR43284">
    <property type="entry name" value="ASPARAGINE SYNTHETASE (GLUTAMINE-HYDROLYZING)"/>
    <property type="match status" value="1"/>
</dbReference>
<comment type="caution">
    <text evidence="7">The sequence shown here is derived from an EMBL/GenBank/DDBJ whole genome shotgun (WGS) entry which is preliminary data.</text>
</comment>
<feature type="compositionally biased region" description="Polar residues" evidence="5">
    <location>
        <begin position="13"/>
        <end position="22"/>
    </location>
</feature>
<dbReference type="GO" id="GO:0006529">
    <property type="term" value="P:asparagine biosynthetic process"/>
    <property type="evidence" value="ECO:0007669"/>
    <property type="project" value="UniProtKB-KW"/>
</dbReference>
<evidence type="ECO:0000256" key="5">
    <source>
        <dbReference type="SAM" id="MobiDB-lite"/>
    </source>
</evidence>
<reference evidence="7" key="2">
    <citation type="submission" date="2020-09" db="EMBL/GenBank/DDBJ databases">
        <authorList>
            <person name="Sun Q."/>
            <person name="Zhou Y."/>
        </authorList>
    </citation>
    <scope>NUCLEOTIDE SEQUENCE</scope>
    <source>
        <strain evidence="7">CGMCC 4.7372</strain>
    </source>
</reference>
<dbReference type="SUPFAM" id="SSF52402">
    <property type="entry name" value="Adenine nucleotide alpha hydrolases-like"/>
    <property type="match status" value="1"/>
</dbReference>
<dbReference type="EC" id="6.3.5.4" evidence="2"/>
<evidence type="ECO:0000256" key="3">
    <source>
        <dbReference type="ARBA" id="ARBA00022888"/>
    </source>
</evidence>
<dbReference type="AlphaFoldDB" id="A0A8H9LIE1"/>
<evidence type="ECO:0000259" key="6">
    <source>
        <dbReference type="Pfam" id="PF00733"/>
    </source>
</evidence>